<reference evidence="1" key="2">
    <citation type="submission" date="2020-09" db="EMBL/GenBank/DDBJ databases">
        <authorList>
            <person name="Sun Q."/>
            <person name="Ohkuma M."/>
        </authorList>
    </citation>
    <scope>NUCLEOTIDE SEQUENCE</scope>
    <source>
        <strain evidence="1">JCM 10088</strain>
    </source>
</reference>
<accession>A0A830GR50</accession>
<gene>
    <name evidence="1" type="ORF">GCM10007981_02120</name>
</gene>
<name>A0A830GR50_9CREN</name>
<reference evidence="1" key="1">
    <citation type="journal article" date="2014" name="Int. J. Syst. Evol. Microbiol.">
        <title>Complete genome sequence of Corynebacterium casei LMG S-19264T (=DSM 44701T), isolated from a smear-ripened cheese.</title>
        <authorList>
            <consortium name="US DOE Joint Genome Institute (JGI-PGF)"/>
            <person name="Walter F."/>
            <person name="Albersmeier A."/>
            <person name="Kalinowski J."/>
            <person name="Ruckert C."/>
        </authorList>
    </citation>
    <scope>NUCLEOTIDE SEQUENCE</scope>
    <source>
        <strain evidence="1">JCM 10088</strain>
    </source>
</reference>
<dbReference type="Proteomes" id="UP000610960">
    <property type="component" value="Unassembled WGS sequence"/>
</dbReference>
<sequence>MIRKICASNFKAIGEKCIEVGRGLNLVVGPPASGKSSLMESLAFLMQSKGEDWLITEGNFLVIHDLRDVINGMDGSKIMGIGIGVDVDDFMRSFLEPSGVMARTIEYEYKYRHSDGWVSQTVKIDGEEITFEKDGDGGMMTRPRPLRLCTPPAYVMHEDALMPCENSSEVGRAQAALFALRQSLRDRFFFLGENRVAWWKRTFETTVDLPTHSVGGDGQYTVHFLSMILTKPEYSEGAQAIKAMLSRLGVDDVTAGFVEPNRVSGYLSMKGRWGPLYHAGLAIRSLLPLLVQLAISPRGSTVVVDGVDIGLNEEWLEMIIDILLRASKDIQIIATSRYAPKSSGVNLVTL</sequence>
<dbReference type="EMBL" id="BMNL01000001">
    <property type="protein sequence ID" value="GGP19239.1"/>
    <property type="molecule type" value="Genomic_DNA"/>
</dbReference>
<dbReference type="OrthoDB" id="25344at2157"/>
<keyword evidence="2" id="KW-1185">Reference proteome</keyword>
<protein>
    <recommendedName>
        <fullName evidence="3">AAA domain-containing protein</fullName>
    </recommendedName>
</protein>
<organism evidence="1 2">
    <name type="scientific">Thermocladium modestius</name>
    <dbReference type="NCBI Taxonomy" id="62609"/>
    <lineage>
        <taxon>Archaea</taxon>
        <taxon>Thermoproteota</taxon>
        <taxon>Thermoprotei</taxon>
        <taxon>Thermoproteales</taxon>
        <taxon>Thermoproteaceae</taxon>
        <taxon>Thermocladium</taxon>
    </lineage>
</organism>
<dbReference type="RefSeq" id="WP_188595624.1">
    <property type="nucleotide sequence ID" value="NZ_BMNL01000001.1"/>
</dbReference>
<dbReference type="Gene3D" id="3.40.50.300">
    <property type="entry name" value="P-loop containing nucleotide triphosphate hydrolases"/>
    <property type="match status" value="1"/>
</dbReference>
<dbReference type="AlphaFoldDB" id="A0A830GR50"/>
<evidence type="ECO:0000313" key="1">
    <source>
        <dbReference type="EMBL" id="GGP19239.1"/>
    </source>
</evidence>
<evidence type="ECO:0008006" key="3">
    <source>
        <dbReference type="Google" id="ProtNLM"/>
    </source>
</evidence>
<evidence type="ECO:0000313" key="2">
    <source>
        <dbReference type="Proteomes" id="UP000610960"/>
    </source>
</evidence>
<comment type="caution">
    <text evidence="1">The sequence shown here is derived from an EMBL/GenBank/DDBJ whole genome shotgun (WGS) entry which is preliminary data.</text>
</comment>
<proteinExistence type="predicted"/>
<dbReference type="InterPro" id="IPR027417">
    <property type="entry name" value="P-loop_NTPase"/>
</dbReference>
<dbReference type="SUPFAM" id="SSF52540">
    <property type="entry name" value="P-loop containing nucleoside triphosphate hydrolases"/>
    <property type="match status" value="1"/>
</dbReference>